<reference evidence="1 2" key="1">
    <citation type="submission" date="2021-05" db="EMBL/GenBank/DDBJ databases">
        <title>Novel Bacillus species.</title>
        <authorList>
            <person name="Liu G."/>
        </authorList>
    </citation>
    <scope>NUCLEOTIDE SEQUENCE [LARGE SCALE GENOMIC DNA]</scope>
    <source>
        <strain evidence="1 2">FJAT-49682</strain>
    </source>
</reference>
<keyword evidence="2" id="KW-1185">Reference proteome</keyword>
<comment type="caution">
    <text evidence="1">The sequence shown here is derived from an EMBL/GenBank/DDBJ whole genome shotgun (WGS) entry which is preliminary data.</text>
</comment>
<evidence type="ECO:0000313" key="2">
    <source>
        <dbReference type="Proteomes" id="UP000676456"/>
    </source>
</evidence>
<organism evidence="1 2">
    <name type="scientific">Lederbergia citrea</name>
    <dbReference type="NCBI Taxonomy" id="2833581"/>
    <lineage>
        <taxon>Bacteria</taxon>
        <taxon>Bacillati</taxon>
        <taxon>Bacillota</taxon>
        <taxon>Bacilli</taxon>
        <taxon>Bacillales</taxon>
        <taxon>Bacillaceae</taxon>
        <taxon>Lederbergia</taxon>
    </lineage>
</organism>
<sequence>MLQKEIHQYLESFFEGNDCLIEENGEGHLTVQLTIEMDKELMNRPFYWTYLEKTGGIPNPMKVTFISDPEKAPDDLKGEVIHFGAPRLHQLFRATKKLAAYIRLYEEPNKAGNNRHIPLHPWLSLNIKISYHCDRKCDNLRSIGLNLINGTIVESFQEKIEGITLKPKIPDYCFTVSPIIKPVSGIKRIETYLINEIEAGEHDWANEAISRWNEDLKLLDHFYADHEEKPETYEIEKLALKDQYEPFVSVDIINGGIYYISTTIQ</sequence>
<accession>A0A942UPC8</accession>
<dbReference type="EMBL" id="JAGYPN010000001">
    <property type="protein sequence ID" value="MBS4222413.1"/>
    <property type="molecule type" value="Genomic_DNA"/>
</dbReference>
<dbReference type="Proteomes" id="UP000676456">
    <property type="component" value="Unassembled WGS sequence"/>
</dbReference>
<dbReference type="InterPro" id="IPR024562">
    <property type="entry name" value="YqhG"/>
</dbReference>
<dbReference type="Pfam" id="PF11079">
    <property type="entry name" value="YqhG"/>
    <property type="match status" value="1"/>
</dbReference>
<dbReference type="RefSeq" id="WP_213097365.1">
    <property type="nucleotide sequence ID" value="NZ_JAGYPH010000001.1"/>
</dbReference>
<name>A0A942UPC8_9BACI</name>
<dbReference type="AlphaFoldDB" id="A0A942UPC8"/>
<gene>
    <name evidence="1" type="ORF">KHA91_06530</name>
</gene>
<evidence type="ECO:0000313" key="1">
    <source>
        <dbReference type="EMBL" id="MBS4222413.1"/>
    </source>
</evidence>
<protein>
    <submittedName>
        <fullName evidence="1">YqhG family protein</fullName>
    </submittedName>
</protein>
<proteinExistence type="predicted"/>